<dbReference type="InterPro" id="IPR006224">
    <property type="entry name" value="PsdUridine_synth_RluA-like_CS"/>
</dbReference>
<feature type="domain" description="Pseudouridine synthase RsuA/RluA-like" evidence="2">
    <location>
        <begin position="371"/>
        <end position="519"/>
    </location>
</feature>
<proteinExistence type="predicted"/>
<dbReference type="Proteomes" id="UP000092018">
    <property type="component" value="Chromosome 1"/>
</dbReference>
<organism evidence="3 4">
    <name type="scientific">Vibrio breoganii</name>
    <dbReference type="NCBI Taxonomy" id="553239"/>
    <lineage>
        <taxon>Bacteria</taxon>
        <taxon>Pseudomonadati</taxon>
        <taxon>Pseudomonadota</taxon>
        <taxon>Gammaproteobacteria</taxon>
        <taxon>Vibrionales</taxon>
        <taxon>Vibrionaceae</taxon>
        <taxon>Vibrio</taxon>
    </lineage>
</organism>
<evidence type="ECO:0000313" key="4">
    <source>
        <dbReference type="Proteomes" id="UP000092018"/>
    </source>
</evidence>
<dbReference type="GO" id="GO:0000455">
    <property type="term" value="P:enzyme-directed rRNA pseudouridine synthesis"/>
    <property type="evidence" value="ECO:0007669"/>
    <property type="project" value="TreeGrafter"/>
</dbReference>
<dbReference type="Gene3D" id="3.30.2350.10">
    <property type="entry name" value="Pseudouridine synthase"/>
    <property type="match status" value="1"/>
</dbReference>
<feature type="coiled-coil region" evidence="1">
    <location>
        <begin position="149"/>
        <end position="249"/>
    </location>
</feature>
<evidence type="ECO:0000259" key="2">
    <source>
        <dbReference type="Pfam" id="PF00849"/>
    </source>
</evidence>
<dbReference type="PANTHER" id="PTHR21600">
    <property type="entry name" value="MITOCHONDRIAL RNA PSEUDOURIDINE SYNTHASE"/>
    <property type="match status" value="1"/>
</dbReference>
<name>A0AAN1CS25_9VIBR</name>
<dbReference type="RefSeq" id="WP_065210003.1">
    <property type="nucleotide sequence ID" value="NZ_CP016177.1"/>
</dbReference>
<dbReference type="Pfam" id="PF00849">
    <property type="entry name" value="PseudoU_synth_2"/>
    <property type="match status" value="1"/>
</dbReference>
<dbReference type="EMBL" id="CP016177">
    <property type="protein sequence ID" value="ANO33123.1"/>
    <property type="molecule type" value="Genomic_DNA"/>
</dbReference>
<dbReference type="GO" id="GO:0003723">
    <property type="term" value="F:RNA binding"/>
    <property type="evidence" value="ECO:0007669"/>
    <property type="project" value="InterPro"/>
</dbReference>
<dbReference type="CDD" id="cd02869">
    <property type="entry name" value="PseudoU_synth_RluA_like"/>
    <property type="match status" value="1"/>
</dbReference>
<dbReference type="InterPro" id="IPR050188">
    <property type="entry name" value="RluA_PseudoU_synthase"/>
</dbReference>
<sequence length="566" mass="64684">MSIDPLFTQFEQASSSLPMPERFTFPFYYDPSPLTVIACERLQKSLSSNARFNELFCLQDDQSLNTELSPSARGKMFGVLVVKNSAGELGFLSAFSGKIDDTNHHQGFVPPVYDMLDDDGFFRGELEKVNDVSKELKAFVSNCNIEPLKQQLSSLIEEESSQIKELQADIADSRKRRKIERTQAQGTLSEQEYQELEKNLARQSVAQKNQLKWLKQEWADKRTALTERISHIEQTIADLKAQRAALSNQLQHKIFAHYSFLNADGQRQDLNQIFAQTAYKVPPAGAGECAAPKLMQYAYLNDYTPIAMAEFWWGHSPKSEIRQHKQFYPSCMSKCHPILSHMLQGLEVDPNPLLENPAQDKPLPILYEDEHIVVVNKPEGFLSVPGRHIQDSAFYRIQQMYPDAEGPFALHRLDMATSGLLMFALTKRANKSLQKQFISREVKKRYAALIDGELQEKEGDIRLPLCGDPYDRPRQMVSYEEGKPAHTRYQLLETIDGHSKVMLYPETGRTHQLRVHCAHAEGLNMPIIGDTLYGRKDKRLYLHAQQLSFTHPVTKEWVTFEADIPF</sequence>
<evidence type="ECO:0000256" key="1">
    <source>
        <dbReference type="SAM" id="Coils"/>
    </source>
</evidence>
<accession>A0AAN1CS25</accession>
<dbReference type="PROSITE" id="PS01129">
    <property type="entry name" value="PSI_RLU"/>
    <property type="match status" value="1"/>
</dbReference>
<dbReference type="GO" id="GO:0009982">
    <property type="term" value="F:pseudouridine synthase activity"/>
    <property type="evidence" value="ECO:0007669"/>
    <property type="project" value="InterPro"/>
</dbReference>
<dbReference type="GO" id="GO:0140098">
    <property type="term" value="F:catalytic activity, acting on RNA"/>
    <property type="evidence" value="ECO:0007669"/>
    <property type="project" value="UniProtKB-ARBA"/>
</dbReference>
<dbReference type="SUPFAM" id="SSF55120">
    <property type="entry name" value="Pseudouridine synthase"/>
    <property type="match status" value="1"/>
</dbReference>
<dbReference type="PANTHER" id="PTHR21600:SF89">
    <property type="entry name" value="RIBOSOMAL LARGE SUBUNIT PSEUDOURIDINE SYNTHASE A"/>
    <property type="match status" value="1"/>
</dbReference>
<protein>
    <submittedName>
        <fullName evidence="3">RNA pseudouridine synthase</fullName>
    </submittedName>
</protein>
<keyword evidence="1" id="KW-0175">Coiled coil</keyword>
<evidence type="ECO:0000313" key="3">
    <source>
        <dbReference type="EMBL" id="ANO33123.1"/>
    </source>
</evidence>
<gene>
    <name evidence="3" type="ORF">A6E01_07825</name>
</gene>
<dbReference type="InterPro" id="IPR020103">
    <property type="entry name" value="PsdUridine_synth_cat_dom_sf"/>
</dbReference>
<dbReference type="InterPro" id="IPR006145">
    <property type="entry name" value="PsdUridine_synth_RsuA/RluA"/>
</dbReference>
<dbReference type="AlphaFoldDB" id="A0AAN1CS25"/>
<dbReference type="KEGG" id="vbr:A6E01_07825"/>
<reference evidence="3 4" key="1">
    <citation type="submission" date="2016-06" db="EMBL/GenBank/DDBJ databases">
        <title>Adaptive Radiation by Waves of Gene Transfer Leads to Fine-Scale Resource Partitioning in Marine Microbes.</title>
        <authorList>
            <person name="Hehemann J.-H."/>
            <person name="Arevalo P."/>
            <person name="Datta M.S."/>
            <person name="Yu X."/>
            <person name="Corzett C."/>
            <person name="Henschel A."/>
            <person name="Preheim S.P."/>
            <person name="Timberlake S."/>
            <person name="Alm E.J."/>
            <person name="Polz M.F."/>
        </authorList>
    </citation>
    <scope>NUCLEOTIDE SEQUENCE [LARGE SCALE GENOMIC DNA]</scope>
    <source>
        <strain evidence="3 4">FF50</strain>
    </source>
</reference>